<reference evidence="4" key="1">
    <citation type="journal article" date="2019" name="Int. J. Syst. Evol. Microbiol.">
        <title>The Global Catalogue of Microorganisms (GCM) 10K type strain sequencing project: providing services to taxonomists for standard genome sequencing and annotation.</title>
        <authorList>
            <consortium name="The Broad Institute Genomics Platform"/>
            <consortium name="The Broad Institute Genome Sequencing Center for Infectious Disease"/>
            <person name="Wu L."/>
            <person name="Ma J."/>
        </authorList>
    </citation>
    <scope>NUCLEOTIDE SEQUENCE [LARGE SCALE GENOMIC DNA]</scope>
    <source>
        <strain evidence="4">NBRC 108755</strain>
    </source>
</reference>
<proteinExistence type="predicted"/>
<name>A0ABQ6JRL3_9MICO</name>
<keyword evidence="1" id="KW-1133">Transmembrane helix</keyword>
<evidence type="ECO:0000313" key="3">
    <source>
        <dbReference type="EMBL" id="GMA89885.1"/>
    </source>
</evidence>
<keyword evidence="1" id="KW-0812">Transmembrane</keyword>
<gene>
    <name evidence="3" type="ORF">GCM10025869_04140</name>
</gene>
<keyword evidence="1" id="KW-0472">Membrane</keyword>
<dbReference type="Pfam" id="PF14258">
    <property type="entry name" value="DUF4350"/>
    <property type="match status" value="1"/>
</dbReference>
<evidence type="ECO:0000313" key="4">
    <source>
        <dbReference type="Proteomes" id="UP001157069"/>
    </source>
</evidence>
<evidence type="ECO:0000256" key="1">
    <source>
        <dbReference type="SAM" id="Phobius"/>
    </source>
</evidence>
<dbReference type="EMBL" id="BSVA01000001">
    <property type="protein sequence ID" value="GMA89885.1"/>
    <property type="molecule type" value="Genomic_DNA"/>
</dbReference>
<sequence>MGIVLLWLAIVLVVVIGGLAVWAAGQTSRSGQHDRSPVDPSETGAMALAQVLGQQGVDVTITHSFWETEVAVGDGRDVTLLVDDDWWVLTEEAYASVLNLSQHLIVVQPTDVGLEQLTPGVEYAGFGGGELPADCDLPAVQRAESVNAGGDAYTAPASAERCFASGDDGYGLVRIERGSRIVTLLGLGEVLENQYVTDSGNAALALGLLGEQPKLVWYQPDMDDLAFDDANSLASLQGAWFAPLVVLLLLVGVAAAVWRGRRMGAVVVEQLPVEVRSSETMEGRARLYARSGARDHALAMLRSATLARLARTLGLGRSATPEEIIGATAALTGRDPAALTALLRSEPAFDDRGFVRISDELLRLERELGRAVRPS</sequence>
<accession>A0ABQ6JRL3</accession>
<keyword evidence="4" id="KW-1185">Reference proteome</keyword>
<dbReference type="InterPro" id="IPR025646">
    <property type="entry name" value="DUF4350"/>
</dbReference>
<feature type="transmembrane region" description="Helical" evidence="1">
    <location>
        <begin position="240"/>
        <end position="258"/>
    </location>
</feature>
<feature type="domain" description="DUF4350" evidence="2">
    <location>
        <begin position="39"/>
        <end position="209"/>
    </location>
</feature>
<dbReference type="Proteomes" id="UP001157069">
    <property type="component" value="Unassembled WGS sequence"/>
</dbReference>
<organism evidence="3 4">
    <name type="scientific">Homoserinibacter gongjuensis</name>
    <dbReference type="NCBI Taxonomy" id="1162968"/>
    <lineage>
        <taxon>Bacteria</taxon>
        <taxon>Bacillati</taxon>
        <taxon>Actinomycetota</taxon>
        <taxon>Actinomycetes</taxon>
        <taxon>Micrococcales</taxon>
        <taxon>Microbacteriaceae</taxon>
        <taxon>Homoserinibacter</taxon>
    </lineage>
</organism>
<protein>
    <recommendedName>
        <fullName evidence="2">DUF4350 domain-containing protein</fullName>
    </recommendedName>
</protein>
<evidence type="ECO:0000259" key="2">
    <source>
        <dbReference type="Pfam" id="PF14258"/>
    </source>
</evidence>
<comment type="caution">
    <text evidence="3">The sequence shown here is derived from an EMBL/GenBank/DDBJ whole genome shotgun (WGS) entry which is preliminary data.</text>
</comment>